<reference evidence="2 3" key="1">
    <citation type="submission" date="2019-12" db="EMBL/GenBank/DDBJ databases">
        <title>Deinococcus sp. HMF7620 Genome sequencing and assembly.</title>
        <authorList>
            <person name="Kang H."/>
            <person name="Kim H."/>
            <person name="Joh K."/>
        </authorList>
    </citation>
    <scope>NUCLEOTIDE SEQUENCE [LARGE SCALE GENOMIC DNA]</scope>
    <source>
        <strain evidence="2 3">HMF7620</strain>
    </source>
</reference>
<evidence type="ECO:0000256" key="1">
    <source>
        <dbReference type="SAM" id="SignalP"/>
    </source>
</evidence>
<evidence type="ECO:0000313" key="2">
    <source>
        <dbReference type="EMBL" id="MVN88774.1"/>
    </source>
</evidence>
<name>A0A7C9HTQ7_9DEIO</name>
<dbReference type="EMBL" id="WQLB01000034">
    <property type="protein sequence ID" value="MVN88774.1"/>
    <property type="molecule type" value="Genomic_DNA"/>
</dbReference>
<dbReference type="Proteomes" id="UP000483286">
    <property type="component" value="Unassembled WGS sequence"/>
</dbReference>
<sequence length="392" mass="42180">MNHMLKTALGIRSLAAVLLAGAFGPRGDALTVNAILNTLTPNDFFTLANQPVPENEYALLAVLPEELRTSYEAKSGSLKVITTPAGETGMDSPYSQVGGIEVDAFSKPIAKWTAETTMTEAQQRELQAMVLNIRGGAITGNGLEYIRNFVVNWLQKIIRQAFTDRYELMRGETLTTGQLMLRGGTIDFSVPSANKFATRTGNDAYGGSNSMFWRDMRAADAIVGVTRTRVMSMNTLHQILDSTVSPVAVTSETTSAGGNIKIVTMRRLIGANQTLSTDQRDGYTLVGYRRTVKIKVGKNYADQQVLPDGKIAVVGGNDVSLTMTDGTVVVRPGLGRTHIGPTVEGDGRPGIWLSAHTPENRPMHAIAQGASNGLTILDAPERLVILTTAMQP</sequence>
<keyword evidence="3" id="KW-1185">Reference proteome</keyword>
<feature type="chain" id="PRO_5029000327" evidence="1">
    <location>
        <begin position="23"/>
        <end position="392"/>
    </location>
</feature>
<evidence type="ECO:0000313" key="3">
    <source>
        <dbReference type="Proteomes" id="UP000483286"/>
    </source>
</evidence>
<proteinExistence type="predicted"/>
<accession>A0A7C9HTQ7</accession>
<feature type="signal peptide" evidence="1">
    <location>
        <begin position="1"/>
        <end position="22"/>
    </location>
</feature>
<protein>
    <submittedName>
        <fullName evidence="2">Uncharacterized protein</fullName>
    </submittedName>
</protein>
<organism evidence="2 3">
    <name type="scientific">Deinococcus arboris</name>
    <dbReference type="NCBI Taxonomy" id="2682977"/>
    <lineage>
        <taxon>Bacteria</taxon>
        <taxon>Thermotogati</taxon>
        <taxon>Deinococcota</taxon>
        <taxon>Deinococci</taxon>
        <taxon>Deinococcales</taxon>
        <taxon>Deinococcaceae</taxon>
        <taxon>Deinococcus</taxon>
    </lineage>
</organism>
<dbReference type="AlphaFoldDB" id="A0A7C9HTQ7"/>
<gene>
    <name evidence="2" type="ORF">GO986_18710</name>
</gene>
<comment type="caution">
    <text evidence="2">The sequence shown here is derived from an EMBL/GenBank/DDBJ whole genome shotgun (WGS) entry which is preliminary data.</text>
</comment>
<keyword evidence="1" id="KW-0732">Signal</keyword>